<keyword evidence="1" id="KW-0175">Coiled coil</keyword>
<evidence type="ECO:0000259" key="2">
    <source>
        <dbReference type="PROSITE" id="PS50921"/>
    </source>
</evidence>
<dbReference type="EMBL" id="CP041692">
    <property type="protein sequence ID" value="QDP98146.1"/>
    <property type="molecule type" value="Genomic_DNA"/>
</dbReference>
<evidence type="ECO:0000256" key="1">
    <source>
        <dbReference type="SAM" id="Coils"/>
    </source>
</evidence>
<proteinExistence type="predicted"/>
<dbReference type="KEGG" id="mik:FOE78_21575"/>
<dbReference type="OrthoDB" id="3688893at2"/>
<dbReference type="SUPFAM" id="SSF52172">
    <property type="entry name" value="CheY-like"/>
    <property type="match status" value="1"/>
</dbReference>
<sequence>MRVESGAGGDQQVEFARAVDGSRPTREIIDLAALQEALAEAENEIASLRTALEANRVIAVALGILIERYGISQDTAFAYLKRLSQDNNRKLRDLAAELVDTGKLSDDGEVSWPDGP</sequence>
<name>A0A516Q3Y7_9ACTN</name>
<organism evidence="3 4">
    <name type="scientific">Microlunatus elymi</name>
    <dbReference type="NCBI Taxonomy" id="2596828"/>
    <lineage>
        <taxon>Bacteria</taxon>
        <taxon>Bacillati</taxon>
        <taxon>Actinomycetota</taxon>
        <taxon>Actinomycetes</taxon>
        <taxon>Propionibacteriales</taxon>
        <taxon>Propionibacteriaceae</taxon>
        <taxon>Microlunatus</taxon>
    </lineage>
</organism>
<dbReference type="Gene3D" id="1.10.10.10">
    <property type="entry name" value="Winged helix-like DNA-binding domain superfamily/Winged helix DNA-binding domain"/>
    <property type="match status" value="1"/>
</dbReference>
<dbReference type="AlphaFoldDB" id="A0A516Q3Y7"/>
<dbReference type="SMART" id="SM01012">
    <property type="entry name" value="ANTAR"/>
    <property type="match status" value="1"/>
</dbReference>
<reference evidence="3 4" key="1">
    <citation type="submission" date="2019-07" db="EMBL/GenBank/DDBJ databases">
        <title>Microlunatus dokdonensis sp. nov. isolated from the rhizospheric soil of the wild plant Elymus tsukushiensis.</title>
        <authorList>
            <person name="Ghim S.-Y."/>
            <person name="Hwang Y.-J."/>
            <person name="Son J.-S."/>
            <person name="Shin J.-H."/>
        </authorList>
    </citation>
    <scope>NUCLEOTIDE SEQUENCE [LARGE SCALE GENOMIC DNA]</scope>
    <source>
        <strain evidence="3 4">KUDC0627</strain>
    </source>
</reference>
<keyword evidence="4" id="KW-1185">Reference proteome</keyword>
<evidence type="ECO:0000313" key="4">
    <source>
        <dbReference type="Proteomes" id="UP000319263"/>
    </source>
</evidence>
<accession>A0A516Q3Y7</accession>
<dbReference type="GO" id="GO:0003723">
    <property type="term" value="F:RNA binding"/>
    <property type="evidence" value="ECO:0007669"/>
    <property type="project" value="InterPro"/>
</dbReference>
<protein>
    <submittedName>
        <fullName evidence="3">ANTAR domain-containing protein</fullName>
    </submittedName>
</protein>
<dbReference type="InterPro" id="IPR011006">
    <property type="entry name" value="CheY-like_superfamily"/>
</dbReference>
<feature type="domain" description="ANTAR" evidence="2">
    <location>
        <begin position="38"/>
        <end position="99"/>
    </location>
</feature>
<dbReference type="Pfam" id="PF03861">
    <property type="entry name" value="ANTAR"/>
    <property type="match status" value="1"/>
</dbReference>
<dbReference type="Proteomes" id="UP000319263">
    <property type="component" value="Chromosome"/>
</dbReference>
<dbReference type="InterPro" id="IPR005561">
    <property type="entry name" value="ANTAR"/>
</dbReference>
<feature type="coiled-coil region" evidence="1">
    <location>
        <begin position="31"/>
        <end position="58"/>
    </location>
</feature>
<dbReference type="PROSITE" id="PS50921">
    <property type="entry name" value="ANTAR"/>
    <property type="match status" value="1"/>
</dbReference>
<dbReference type="InterPro" id="IPR036388">
    <property type="entry name" value="WH-like_DNA-bd_sf"/>
</dbReference>
<gene>
    <name evidence="3" type="ORF">FOE78_21575</name>
</gene>
<evidence type="ECO:0000313" key="3">
    <source>
        <dbReference type="EMBL" id="QDP98146.1"/>
    </source>
</evidence>